<feature type="non-terminal residue" evidence="1">
    <location>
        <position position="104"/>
    </location>
</feature>
<gene>
    <name evidence="1" type="ORF">DHETER_LOCUS3194</name>
</gene>
<name>A0ACA9L386_9GLOM</name>
<keyword evidence="2" id="KW-1185">Reference proteome</keyword>
<sequence length="104" mass="11680">MPKLLVSAPVNWQRVLPLVYIYRGDAVLHVCSSQLAVNQLAATVDQLTTLKLLVSAPVNWRRVLPWCTVHLPWRRHTSCLLQSIGGEVMSQLVFKLSLGSHQPQ</sequence>
<organism evidence="1 2">
    <name type="scientific">Dentiscutata heterogama</name>
    <dbReference type="NCBI Taxonomy" id="1316150"/>
    <lineage>
        <taxon>Eukaryota</taxon>
        <taxon>Fungi</taxon>
        <taxon>Fungi incertae sedis</taxon>
        <taxon>Mucoromycota</taxon>
        <taxon>Glomeromycotina</taxon>
        <taxon>Glomeromycetes</taxon>
        <taxon>Diversisporales</taxon>
        <taxon>Gigasporaceae</taxon>
        <taxon>Dentiscutata</taxon>
    </lineage>
</organism>
<protein>
    <submittedName>
        <fullName evidence="1">11469_t:CDS:1</fullName>
    </submittedName>
</protein>
<reference evidence="1" key="1">
    <citation type="submission" date="2021-06" db="EMBL/GenBank/DDBJ databases">
        <authorList>
            <person name="Kallberg Y."/>
            <person name="Tangrot J."/>
            <person name="Rosling A."/>
        </authorList>
    </citation>
    <scope>NUCLEOTIDE SEQUENCE</scope>
    <source>
        <strain evidence="1">IL203A</strain>
    </source>
</reference>
<dbReference type="Proteomes" id="UP000789702">
    <property type="component" value="Unassembled WGS sequence"/>
</dbReference>
<proteinExistence type="predicted"/>
<comment type="caution">
    <text evidence="1">The sequence shown here is derived from an EMBL/GenBank/DDBJ whole genome shotgun (WGS) entry which is preliminary data.</text>
</comment>
<evidence type="ECO:0000313" key="2">
    <source>
        <dbReference type="Proteomes" id="UP000789702"/>
    </source>
</evidence>
<accession>A0ACA9L386</accession>
<evidence type="ECO:0000313" key="1">
    <source>
        <dbReference type="EMBL" id="CAG8505234.1"/>
    </source>
</evidence>
<dbReference type="EMBL" id="CAJVPU010002663">
    <property type="protein sequence ID" value="CAG8505234.1"/>
    <property type="molecule type" value="Genomic_DNA"/>
</dbReference>